<accession>A0ABY3A830</accession>
<evidence type="ECO:0000313" key="2">
    <source>
        <dbReference type="EMBL" id="TQO36443.1"/>
    </source>
</evidence>
<dbReference type="RefSeq" id="WP_142188658.1">
    <property type="nucleotide sequence ID" value="NZ_VHIF01000001.1"/>
</dbReference>
<dbReference type="PANTHER" id="PTHR15020:SF50">
    <property type="entry name" value="UPF0659 PROTEIN YMR090W"/>
    <property type="match status" value="1"/>
</dbReference>
<evidence type="ECO:0000313" key="3">
    <source>
        <dbReference type="Proteomes" id="UP000315363"/>
    </source>
</evidence>
<dbReference type="EMBL" id="VHIF01000001">
    <property type="protein sequence ID" value="TQO36443.1"/>
    <property type="molecule type" value="Genomic_DNA"/>
</dbReference>
<comment type="caution">
    <text evidence="2">The sequence shown here is derived from an EMBL/GenBank/DDBJ whole genome shotgun (WGS) entry which is preliminary data.</text>
</comment>
<evidence type="ECO:0000259" key="1">
    <source>
        <dbReference type="SMART" id="SM00859"/>
    </source>
</evidence>
<dbReference type="Pfam" id="PF13460">
    <property type="entry name" value="NAD_binding_10"/>
    <property type="match status" value="1"/>
</dbReference>
<organism evidence="2 3">
    <name type="scientific">Arenibacter algicola</name>
    <dbReference type="NCBI Taxonomy" id="616991"/>
    <lineage>
        <taxon>Bacteria</taxon>
        <taxon>Pseudomonadati</taxon>
        <taxon>Bacteroidota</taxon>
        <taxon>Flavobacteriia</taxon>
        <taxon>Flavobacteriales</taxon>
        <taxon>Flavobacteriaceae</taxon>
        <taxon>Arenibacter</taxon>
    </lineage>
</organism>
<dbReference type="InterPro" id="IPR036291">
    <property type="entry name" value="NAD(P)-bd_dom_sf"/>
</dbReference>
<dbReference type="PANTHER" id="PTHR15020">
    <property type="entry name" value="FLAVIN REDUCTASE-RELATED"/>
    <property type="match status" value="1"/>
</dbReference>
<gene>
    <name evidence="2" type="ORF">GQ41_1019</name>
</gene>
<dbReference type="SMART" id="SM00859">
    <property type="entry name" value="Semialdhyde_dh"/>
    <property type="match status" value="1"/>
</dbReference>
<dbReference type="SUPFAM" id="SSF51735">
    <property type="entry name" value="NAD(P)-binding Rossmann-fold domains"/>
    <property type="match status" value="1"/>
</dbReference>
<reference evidence="2 3" key="1">
    <citation type="submission" date="2019-06" db="EMBL/GenBank/DDBJ databases">
        <title>A large-scale integrated study on North Sea by COGITO (Coastal Microbe Genomic &amp; Taxonomic Observatory).</title>
        <authorList>
            <person name="Teeling H."/>
        </authorList>
    </citation>
    <scope>NUCLEOTIDE SEQUENCE [LARGE SCALE GENOMIC DNA]</scope>
    <source>
        <strain evidence="2 3">MAR_2009_79</strain>
    </source>
</reference>
<dbReference type="Proteomes" id="UP000315363">
    <property type="component" value="Unassembled WGS sequence"/>
</dbReference>
<proteinExistence type="predicted"/>
<keyword evidence="3" id="KW-1185">Reference proteome</keyword>
<dbReference type="InterPro" id="IPR000534">
    <property type="entry name" value="Semialdehyde_DH_NAD-bd"/>
</dbReference>
<name>A0ABY3A830_9FLAO</name>
<sequence>MENVLVVGATGTTGKKVVKLLKTSQYFEPIAMVRKESQIKEFSEQDINTVLGNLEEDVLHTMSHIDKVVFAAGSGGTKVFEVDQEGAKKMIDASKNQSIKKFIMLSSMGADQPEKVTELKDYLKAKHNADQYLRASNVPYVIIRPGSLTNEKGTGKIEVGKTLHKQGSISRDDVAQVLVRTLDDDAPLNESFEILSGDLLIGSALDSIYKS</sequence>
<protein>
    <submittedName>
        <fullName evidence="2">Uncharacterized protein YbjT (DUF2867 family)</fullName>
    </submittedName>
</protein>
<dbReference type="InterPro" id="IPR016040">
    <property type="entry name" value="NAD(P)-bd_dom"/>
</dbReference>
<dbReference type="CDD" id="cd05243">
    <property type="entry name" value="SDR_a5"/>
    <property type="match status" value="1"/>
</dbReference>
<dbReference type="Gene3D" id="3.40.50.720">
    <property type="entry name" value="NAD(P)-binding Rossmann-like Domain"/>
    <property type="match status" value="1"/>
</dbReference>
<feature type="domain" description="Semialdehyde dehydrogenase NAD-binding" evidence="1">
    <location>
        <begin position="3"/>
        <end position="116"/>
    </location>
</feature>